<gene>
    <name evidence="3" type="ORF">P5673_030381</name>
</gene>
<keyword evidence="4" id="KW-1185">Reference proteome</keyword>
<dbReference type="EMBL" id="JARQWQ010000130">
    <property type="protein sequence ID" value="KAK2549166.1"/>
    <property type="molecule type" value="Genomic_DNA"/>
</dbReference>
<organism evidence="3 4">
    <name type="scientific">Acropora cervicornis</name>
    <name type="common">Staghorn coral</name>
    <dbReference type="NCBI Taxonomy" id="6130"/>
    <lineage>
        <taxon>Eukaryota</taxon>
        <taxon>Metazoa</taxon>
        <taxon>Cnidaria</taxon>
        <taxon>Anthozoa</taxon>
        <taxon>Hexacorallia</taxon>
        <taxon>Scleractinia</taxon>
        <taxon>Astrocoeniina</taxon>
        <taxon>Acroporidae</taxon>
        <taxon>Acropora</taxon>
    </lineage>
</organism>
<dbReference type="InterPro" id="IPR001660">
    <property type="entry name" value="SAM"/>
</dbReference>
<reference evidence="3" key="2">
    <citation type="journal article" date="2023" name="Science">
        <title>Genomic signatures of disease resistance in endangered staghorn corals.</title>
        <authorList>
            <person name="Vollmer S.V."/>
            <person name="Selwyn J.D."/>
            <person name="Despard B.A."/>
            <person name="Roesel C.L."/>
        </authorList>
    </citation>
    <scope>NUCLEOTIDE SEQUENCE</scope>
    <source>
        <strain evidence="3">K2</strain>
    </source>
</reference>
<evidence type="ECO:0000256" key="1">
    <source>
        <dbReference type="SAM" id="Coils"/>
    </source>
</evidence>
<proteinExistence type="predicted"/>
<dbReference type="PROSITE" id="PS50105">
    <property type="entry name" value="SAM_DOMAIN"/>
    <property type="match status" value="1"/>
</dbReference>
<sequence length="310" mass="35623">MAETSEVHMWLKSLSPTMKLERLSPQFETRGFRSRRSLAFVKTEDLDSFFPSPGKLLLAERRILESELNNIKAENHQQPTRLEPKLLNIIPCASIAEKPTRETPQLCLPEAAADNTGLGIVPNQSPLDRRALEMAENLKVLEVQVESAKRHLQGKQRAVDDLPKVHERRGKVCAICHTSGHNRAKCNKIPCENVNFCKLKDKHPELMNDIRTLQRDLKELEQKYAKGKSDCDVFNASRQLAKSSFFAIMRPRLRKQNPTKYLERAALDRDLMVLQRALKNKVPLDEHDDWRLPSVIEEYKHGNVDPLRVQ</sequence>
<accession>A0AAD9UTA6</accession>
<evidence type="ECO:0000259" key="2">
    <source>
        <dbReference type="PROSITE" id="PS50105"/>
    </source>
</evidence>
<evidence type="ECO:0000313" key="3">
    <source>
        <dbReference type="EMBL" id="KAK2549166.1"/>
    </source>
</evidence>
<comment type="caution">
    <text evidence="3">The sequence shown here is derived from an EMBL/GenBank/DDBJ whole genome shotgun (WGS) entry which is preliminary data.</text>
</comment>
<feature type="coiled-coil region" evidence="1">
    <location>
        <begin position="203"/>
        <end position="230"/>
    </location>
</feature>
<dbReference type="AlphaFoldDB" id="A0AAD9UTA6"/>
<feature type="domain" description="SAM" evidence="2">
    <location>
        <begin position="2"/>
        <end position="74"/>
    </location>
</feature>
<protein>
    <recommendedName>
        <fullName evidence="2">SAM domain-containing protein</fullName>
    </recommendedName>
</protein>
<keyword evidence="1" id="KW-0175">Coiled coil</keyword>
<feature type="coiled-coil region" evidence="1">
    <location>
        <begin position="131"/>
        <end position="158"/>
    </location>
</feature>
<dbReference type="Proteomes" id="UP001249851">
    <property type="component" value="Unassembled WGS sequence"/>
</dbReference>
<evidence type="ECO:0000313" key="4">
    <source>
        <dbReference type="Proteomes" id="UP001249851"/>
    </source>
</evidence>
<name>A0AAD9UTA6_ACRCE</name>
<reference evidence="3" key="1">
    <citation type="journal article" date="2023" name="G3 (Bethesda)">
        <title>Whole genome assembly and annotation of the endangered Caribbean coral Acropora cervicornis.</title>
        <authorList>
            <person name="Selwyn J.D."/>
            <person name="Vollmer S.V."/>
        </authorList>
    </citation>
    <scope>NUCLEOTIDE SEQUENCE</scope>
    <source>
        <strain evidence="3">K2</strain>
    </source>
</reference>